<dbReference type="InterPro" id="IPR051311">
    <property type="entry name" value="DedA_domain"/>
</dbReference>
<feature type="transmembrane region" description="Helical" evidence="7">
    <location>
        <begin position="139"/>
        <end position="165"/>
    </location>
</feature>
<dbReference type="PANTHER" id="PTHR42709:SF6">
    <property type="entry name" value="UNDECAPRENYL PHOSPHATE TRANSPORTER A"/>
    <property type="match status" value="1"/>
</dbReference>
<dbReference type="EMBL" id="WHJC01000082">
    <property type="protein sequence ID" value="MPQ43578.1"/>
    <property type="molecule type" value="Genomic_DNA"/>
</dbReference>
<evidence type="ECO:0000256" key="4">
    <source>
        <dbReference type="ARBA" id="ARBA00022692"/>
    </source>
</evidence>
<evidence type="ECO:0000259" key="8">
    <source>
        <dbReference type="Pfam" id="PF09335"/>
    </source>
</evidence>
<proteinExistence type="inferred from homology"/>
<dbReference type="GO" id="GO:0005886">
    <property type="term" value="C:plasma membrane"/>
    <property type="evidence" value="ECO:0007669"/>
    <property type="project" value="UniProtKB-SubCell"/>
</dbReference>
<comment type="subcellular location">
    <subcellularLocation>
        <location evidence="1">Cell membrane</location>
        <topology evidence="1">Multi-pass membrane protein</topology>
    </subcellularLocation>
</comment>
<evidence type="ECO:0000313" key="9">
    <source>
        <dbReference type="EMBL" id="MPQ43578.1"/>
    </source>
</evidence>
<gene>
    <name evidence="9" type="ORF">GBZ86_07385</name>
</gene>
<feature type="transmembrane region" description="Helical" evidence="7">
    <location>
        <begin position="177"/>
        <end position="196"/>
    </location>
</feature>
<dbReference type="Pfam" id="PF09335">
    <property type="entry name" value="VTT_dom"/>
    <property type="match status" value="1"/>
</dbReference>
<dbReference type="InterPro" id="IPR032816">
    <property type="entry name" value="VTT_dom"/>
</dbReference>
<comment type="similarity">
    <text evidence="2">Belongs to the DedA family.</text>
</comment>
<keyword evidence="10" id="KW-1185">Reference proteome</keyword>
<keyword evidence="5 7" id="KW-1133">Transmembrane helix</keyword>
<protein>
    <submittedName>
        <fullName evidence="9">DedA family protein</fullName>
    </submittedName>
</protein>
<comment type="caution">
    <text evidence="9">The sequence shown here is derived from an EMBL/GenBank/DDBJ whole genome shotgun (WGS) entry which is preliminary data.</text>
</comment>
<dbReference type="AlphaFoldDB" id="A0A6I1MMA0"/>
<evidence type="ECO:0000256" key="5">
    <source>
        <dbReference type="ARBA" id="ARBA00022989"/>
    </source>
</evidence>
<dbReference type="OrthoDB" id="9813426at2"/>
<sequence>MEHINEIVNIIIAFIGQLGYIGIYIIVTLEYSIIPIPSEIVLPLLGFSAFHGEFSLLGVLICSTLGALTGSILCYSVGYFGGNCLINSIERRRPKSTKIFKDLKFWFSKHAKITVLLARIIPMTRTAVSILAGVERLSLIVYITYTSLGILLWNGTLILAGYFIGDNLTVISSLVKKYNILCILILSIILIIFLYLKFKKKKNNN</sequence>
<keyword evidence="3" id="KW-1003">Cell membrane</keyword>
<name>A0A6I1MMA0_9CLOT</name>
<feature type="domain" description="VTT" evidence="8">
    <location>
        <begin position="36"/>
        <end position="162"/>
    </location>
</feature>
<organism evidence="9 10">
    <name type="scientific">Clostridium tarantellae</name>
    <dbReference type="NCBI Taxonomy" id="39493"/>
    <lineage>
        <taxon>Bacteria</taxon>
        <taxon>Bacillati</taxon>
        <taxon>Bacillota</taxon>
        <taxon>Clostridia</taxon>
        <taxon>Eubacteriales</taxon>
        <taxon>Clostridiaceae</taxon>
        <taxon>Clostridium</taxon>
    </lineage>
</organism>
<evidence type="ECO:0000256" key="7">
    <source>
        <dbReference type="SAM" id="Phobius"/>
    </source>
</evidence>
<feature type="transmembrane region" description="Helical" evidence="7">
    <location>
        <begin position="54"/>
        <end position="86"/>
    </location>
</feature>
<evidence type="ECO:0000256" key="3">
    <source>
        <dbReference type="ARBA" id="ARBA00022475"/>
    </source>
</evidence>
<keyword evidence="4 7" id="KW-0812">Transmembrane</keyword>
<evidence type="ECO:0000313" key="10">
    <source>
        <dbReference type="Proteomes" id="UP000430345"/>
    </source>
</evidence>
<reference evidence="9 10" key="1">
    <citation type="submission" date="2019-10" db="EMBL/GenBank/DDBJ databases">
        <title>The Genome Sequence of Clostridium tarantellae Isolated from Fish Brain.</title>
        <authorList>
            <person name="Bano L."/>
            <person name="Kiel M."/>
            <person name="Sales G."/>
            <person name="Doxey A.C."/>
            <person name="Mansfield M.J."/>
            <person name="Schiavone M."/>
            <person name="Rossetto O."/>
            <person name="Pirazzini M."/>
            <person name="Dobrindt U."/>
            <person name="Montecucco C."/>
        </authorList>
    </citation>
    <scope>NUCLEOTIDE SEQUENCE [LARGE SCALE GENOMIC DNA]</scope>
    <source>
        <strain evidence="9 10">DSM 3997</strain>
    </source>
</reference>
<dbReference type="Proteomes" id="UP000430345">
    <property type="component" value="Unassembled WGS sequence"/>
</dbReference>
<dbReference type="PANTHER" id="PTHR42709">
    <property type="entry name" value="ALKALINE PHOSPHATASE LIKE PROTEIN"/>
    <property type="match status" value="1"/>
</dbReference>
<accession>A0A6I1MMA0</accession>
<dbReference type="RefSeq" id="WP_152889236.1">
    <property type="nucleotide sequence ID" value="NZ_WHJC01000082.1"/>
</dbReference>
<keyword evidence="6 7" id="KW-0472">Membrane</keyword>
<feature type="transmembrane region" description="Helical" evidence="7">
    <location>
        <begin position="7"/>
        <end position="34"/>
    </location>
</feature>
<evidence type="ECO:0000256" key="1">
    <source>
        <dbReference type="ARBA" id="ARBA00004651"/>
    </source>
</evidence>
<evidence type="ECO:0000256" key="6">
    <source>
        <dbReference type="ARBA" id="ARBA00023136"/>
    </source>
</evidence>
<evidence type="ECO:0000256" key="2">
    <source>
        <dbReference type="ARBA" id="ARBA00010792"/>
    </source>
</evidence>